<dbReference type="GO" id="GO:0000150">
    <property type="term" value="F:DNA strand exchange activity"/>
    <property type="evidence" value="ECO:0007669"/>
    <property type="project" value="InterPro"/>
</dbReference>
<dbReference type="Gene3D" id="3.40.50.1390">
    <property type="entry name" value="Resolvase, N-terminal catalytic domain"/>
    <property type="match status" value="1"/>
</dbReference>
<dbReference type="InterPro" id="IPR006119">
    <property type="entry name" value="Resolv_N"/>
</dbReference>
<dbReference type="Proteomes" id="UP000559885">
    <property type="component" value="Unassembled WGS sequence"/>
</dbReference>
<dbReference type="InterPro" id="IPR050639">
    <property type="entry name" value="SSR_resolvase"/>
</dbReference>
<organism evidence="3 4">
    <name type="scientific">Listeria aquatica</name>
    <dbReference type="NCBI Taxonomy" id="1494960"/>
    <lineage>
        <taxon>Bacteria</taxon>
        <taxon>Bacillati</taxon>
        <taxon>Bacillota</taxon>
        <taxon>Bacilli</taxon>
        <taxon>Bacillales</taxon>
        <taxon>Listeriaceae</taxon>
        <taxon>Listeria</taxon>
    </lineage>
</organism>
<dbReference type="GO" id="GO:0003677">
    <property type="term" value="F:DNA binding"/>
    <property type="evidence" value="ECO:0007669"/>
    <property type="project" value="InterPro"/>
</dbReference>
<dbReference type="AlphaFoldDB" id="A0A841ZML2"/>
<dbReference type="SUPFAM" id="SSF53041">
    <property type="entry name" value="Resolvase-like"/>
    <property type="match status" value="1"/>
</dbReference>
<dbReference type="EMBL" id="JAARRM010000001">
    <property type="protein sequence ID" value="MBC1520240.1"/>
    <property type="molecule type" value="Genomic_DNA"/>
</dbReference>
<comment type="similarity">
    <text evidence="1">Belongs to the site-specific recombinase resolvase family.</text>
</comment>
<dbReference type="InterPro" id="IPR006120">
    <property type="entry name" value="Resolvase_HTH_dom"/>
</dbReference>
<evidence type="ECO:0000313" key="3">
    <source>
        <dbReference type="EMBL" id="MBC1520240.1"/>
    </source>
</evidence>
<dbReference type="Pfam" id="PF00239">
    <property type="entry name" value="Resolvase"/>
    <property type="match status" value="1"/>
</dbReference>
<evidence type="ECO:0000256" key="1">
    <source>
        <dbReference type="ARBA" id="ARBA00009913"/>
    </source>
</evidence>
<evidence type="ECO:0000259" key="2">
    <source>
        <dbReference type="PROSITE" id="PS51736"/>
    </source>
</evidence>
<dbReference type="PROSITE" id="PS51736">
    <property type="entry name" value="RECOMBINASES_3"/>
    <property type="match status" value="1"/>
</dbReference>
<name>A0A841ZML2_9LIST</name>
<accession>A0A841ZML2</accession>
<dbReference type="Gene3D" id="1.10.10.60">
    <property type="entry name" value="Homeodomain-like"/>
    <property type="match status" value="1"/>
</dbReference>
<protein>
    <submittedName>
        <fullName evidence="3">Recombinase family protein</fullName>
    </submittedName>
</protein>
<dbReference type="PANTHER" id="PTHR30461:SF26">
    <property type="entry name" value="RESOLVASE HOMOLOG YNEB"/>
    <property type="match status" value="1"/>
</dbReference>
<sequence length="208" mass="24343">MIIAYTELDKKIRREKRQIYDFFSRGAKHVFIERYHGERTEFTKALNLITAGDHLMVETMDQLGRNYQELITVVKTLKEKKASLLVTSIPLLSRPIVDFKVSQFVEELLIQLLKDMKEREKLEHKRRQAEGIQAAKEKGVYKGKPTLYAADAKDPEKRSAYYNIVKMLKEGEPIQKIARQHQIARTTVYRIKQELNQLEKDGDACQFD</sequence>
<dbReference type="RefSeq" id="WP_185371835.1">
    <property type="nucleotide sequence ID" value="NZ_JAARRM010000001.1"/>
</dbReference>
<gene>
    <name evidence="3" type="ORF">HB912_01090</name>
</gene>
<comment type="caution">
    <text evidence="3">The sequence shown here is derived from an EMBL/GenBank/DDBJ whole genome shotgun (WGS) entry which is preliminary data.</text>
</comment>
<dbReference type="PANTHER" id="PTHR30461">
    <property type="entry name" value="DNA-INVERTASE FROM LAMBDOID PROPHAGE"/>
    <property type="match status" value="1"/>
</dbReference>
<dbReference type="InterPro" id="IPR036162">
    <property type="entry name" value="Resolvase-like_N_sf"/>
</dbReference>
<feature type="domain" description="Resolvase/invertase-type recombinase catalytic" evidence="2">
    <location>
        <begin position="1"/>
        <end position="139"/>
    </location>
</feature>
<evidence type="ECO:0000313" key="4">
    <source>
        <dbReference type="Proteomes" id="UP000559885"/>
    </source>
</evidence>
<reference evidence="3 4" key="1">
    <citation type="submission" date="2020-03" db="EMBL/GenBank/DDBJ databases">
        <title>Soil Listeria distribution.</title>
        <authorList>
            <person name="Liao J."/>
            <person name="Wiedmann M."/>
        </authorList>
    </citation>
    <scope>NUCLEOTIDE SEQUENCE [LARGE SCALE GENOMIC DNA]</scope>
    <source>
        <strain evidence="3 4">FSL L7-1507</strain>
    </source>
</reference>
<dbReference type="Pfam" id="PF02796">
    <property type="entry name" value="HTH_7"/>
    <property type="match status" value="1"/>
</dbReference>
<proteinExistence type="inferred from homology"/>
<dbReference type="SMART" id="SM00857">
    <property type="entry name" value="Resolvase"/>
    <property type="match status" value="1"/>
</dbReference>